<reference evidence="3 4" key="1">
    <citation type="submission" date="2019-05" db="EMBL/GenBank/DDBJ databases">
        <title>We sequenced the genome of Paenibacillus hemerocallicola KCTC 33185 for further insight into its adaptation and study the phylogeny of Paenibacillus.</title>
        <authorList>
            <person name="Narsing Rao M.P."/>
        </authorList>
    </citation>
    <scope>NUCLEOTIDE SEQUENCE [LARGE SCALE GENOMIC DNA]</scope>
    <source>
        <strain evidence="3 4">KCTC 33185</strain>
    </source>
</reference>
<gene>
    <name evidence="3" type="ORF">FE784_08700</name>
</gene>
<dbReference type="Gene3D" id="3.40.50.720">
    <property type="entry name" value="NAD(P)-binding Rossmann-like Domain"/>
    <property type="match status" value="1"/>
</dbReference>
<dbReference type="OrthoDB" id="9815825at2"/>
<dbReference type="Gene3D" id="3.30.360.10">
    <property type="entry name" value="Dihydrodipicolinate Reductase, domain 2"/>
    <property type="match status" value="1"/>
</dbReference>
<dbReference type="InterPro" id="IPR051450">
    <property type="entry name" value="Gfo/Idh/MocA_Oxidoreductases"/>
</dbReference>
<name>A0A5C4TDD8_9BACL</name>
<dbReference type="AlphaFoldDB" id="A0A5C4TDD8"/>
<comment type="caution">
    <text evidence="3">The sequence shown here is derived from an EMBL/GenBank/DDBJ whole genome shotgun (WGS) entry which is preliminary data.</text>
</comment>
<accession>A0A5C4TDD8</accession>
<dbReference type="RefSeq" id="WP_139601755.1">
    <property type="nucleotide sequence ID" value="NZ_VDCQ01000009.1"/>
</dbReference>
<dbReference type="InterPro" id="IPR055170">
    <property type="entry name" value="GFO_IDH_MocA-like_dom"/>
</dbReference>
<dbReference type="EMBL" id="VDCQ01000009">
    <property type="protein sequence ID" value="TNJ66636.1"/>
    <property type="molecule type" value="Genomic_DNA"/>
</dbReference>
<dbReference type="PANTHER" id="PTHR43377">
    <property type="entry name" value="BILIVERDIN REDUCTASE A"/>
    <property type="match status" value="1"/>
</dbReference>
<dbReference type="PANTHER" id="PTHR43377:SF1">
    <property type="entry name" value="BILIVERDIN REDUCTASE A"/>
    <property type="match status" value="1"/>
</dbReference>
<dbReference type="Pfam" id="PF22725">
    <property type="entry name" value="GFO_IDH_MocA_C3"/>
    <property type="match status" value="1"/>
</dbReference>
<organism evidence="3 4">
    <name type="scientific">Paenibacillus hemerocallicola</name>
    <dbReference type="NCBI Taxonomy" id="1172614"/>
    <lineage>
        <taxon>Bacteria</taxon>
        <taxon>Bacillati</taxon>
        <taxon>Bacillota</taxon>
        <taxon>Bacilli</taxon>
        <taxon>Bacillales</taxon>
        <taxon>Paenibacillaceae</taxon>
        <taxon>Paenibacillus</taxon>
    </lineage>
</organism>
<protein>
    <submittedName>
        <fullName evidence="3">Gfo/Idh/MocA family oxidoreductase</fullName>
    </submittedName>
</protein>
<feature type="domain" description="Gfo/Idh/MocA-like oxidoreductase N-terminal" evidence="1">
    <location>
        <begin position="5"/>
        <end position="122"/>
    </location>
</feature>
<evidence type="ECO:0000259" key="2">
    <source>
        <dbReference type="Pfam" id="PF22725"/>
    </source>
</evidence>
<dbReference type="Pfam" id="PF01408">
    <property type="entry name" value="GFO_IDH_MocA"/>
    <property type="match status" value="1"/>
</dbReference>
<dbReference type="InterPro" id="IPR000683">
    <property type="entry name" value="Gfo/Idh/MocA-like_OxRdtase_N"/>
</dbReference>
<sequence length="338" mass="37074">MRTYKTAIIGAGTIAKVHARTLHENKRTEFAAIADIDLQRAADLAAPYGARAYGDYRMMIKEERPEIAIITLPHHLHKEAAIFCMEQGCHILLEKPMALNTGECSEINAAAGKYGVRASVGHMQHFFAANIKAKEIVESGRLGRLVSVHDKRHHPYFLPERPGWFLDKSRSGGGVVINLGSHSIDKIQWITGTRMTKAKASLTYWGERGDVEGSGSLFMQTSSGVPVTVSLCGYNNVSVNETELLFTGGQLKIAGAQALWLGAYDRPYEPVQIGEHAEPFAAQWNKMLDDVEGGGEETDISGYYGQSVCAAVDAIYRSHETGLEQIVEAFYPGAYARQ</sequence>
<dbReference type="InterPro" id="IPR036291">
    <property type="entry name" value="NAD(P)-bd_dom_sf"/>
</dbReference>
<dbReference type="SUPFAM" id="SSF51735">
    <property type="entry name" value="NAD(P)-binding Rossmann-fold domains"/>
    <property type="match status" value="1"/>
</dbReference>
<dbReference type="GO" id="GO:0000166">
    <property type="term" value="F:nucleotide binding"/>
    <property type="evidence" value="ECO:0007669"/>
    <property type="project" value="InterPro"/>
</dbReference>
<evidence type="ECO:0000313" key="4">
    <source>
        <dbReference type="Proteomes" id="UP000307943"/>
    </source>
</evidence>
<dbReference type="Proteomes" id="UP000307943">
    <property type="component" value="Unassembled WGS sequence"/>
</dbReference>
<evidence type="ECO:0000259" key="1">
    <source>
        <dbReference type="Pfam" id="PF01408"/>
    </source>
</evidence>
<evidence type="ECO:0000313" key="3">
    <source>
        <dbReference type="EMBL" id="TNJ66636.1"/>
    </source>
</evidence>
<keyword evidence="4" id="KW-1185">Reference proteome</keyword>
<proteinExistence type="predicted"/>
<feature type="domain" description="GFO/IDH/MocA-like oxidoreductase" evidence="2">
    <location>
        <begin position="132"/>
        <end position="251"/>
    </location>
</feature>
<dbReference type="SUPFAM" id="SSF55347">
    <property type="entry name" value="Glyceraldehyde-3-phosphate dehydrogenase-like, C-terminal domain"/>
    <property type="match status" value="1"/>
</dbReference>